<reference evidence="1 2" key="1">
    <citation type="submission" date="2016-10" db="EMBL/GenBank/DDBJ databases">
        <authorList>
            <person name="de Groot N.N."/>
        </authorList>
    </citation>
    <scope>NUCLEOTIDE SEQUENCE [LARGE SCALE GENOMIC DNA]</scope>
    <source>
        <strain evidence="1 2">DSM 44892</strain>
    </source>
</reference>
<keyword evidence="2" id="KW-1185">Reference proteome</keyword>
<sequence length="449" mass="47698">MPGSASPVSTPPQVRPWERFALGGLVVAVAAVMGVAALAREDDQSTAGVAVADADPLDAERARGVQELLDRWATATVSGDEAAVVGLVDDAADPAFRDDQVNRARWASGVPFADFGYELTGESVVVPPQWTERFDGTELWAPTARFRHALAGADEQPTRKPVSLLVARRGADWLLVSDAPIPGTDRETWRGPWDHGPVTVTTVQTAGGPSVVLAHPGDEPMRDALAREVGPAIDHVSRIWGDSWARRAVVVVTASHEEFSALVGPGHDGANIAAVAVSDAPLPGEVSPSGQRIVFGPTADERLGEHSRAGVLRHELTHIAARAVTVDGSPMWMLEGYAEYVAHRDEDRPARVLAPELAARFASDDLPGALPSDADFAGDSAAVAYETAWSVCAYVADRYGERALTDLYRALATGARTDAEVDEVVRTRLGVGVAALVEDWARWVPGRFA</sequence>
<accession>A0A1G8D6I8</accession>
<gene>
    <name evidence="1" type="ORF">SAMN05444695_102207</name>
</gene>
<dbReference type="EMBL" id="FNDN01000002">
    <property type="protein sequence ID" value="SDH52969.1"/>
    <property type="molecule type" value="Genomic_DNA"/>
</dbReference>
<dbReference type="OrthoDB" id="5242307at2"/>
<dbReference type="AlphaFoldDB" id="A0A1G8D6I8"/>
<evidence type="ECO:0000313" key="2">
    <source>
        <dbReference type="Proteomes" id="UP000183263"/>
    </source>
</evidence>
<name>A0A1G8D6I8_9NOCA</name>
<dbReference type="RefSeq" id="WP_072737714.1">
    <property type="nucleotide sequence ID" value="NZ_CP048813.1"/>
</dbReference>
<protein>
    <recommendedName>
        <fullName evidence="3">Peptidase MA superfamily protein</fullName>
    </recommendedName>
</protein>
<organism evidence="1 2">
    <name type="scientific">Rhodococcus triatomae</name>
    <dbReference type="NCBI Taxonomy" id="300028"/>
    <lineage>
        <taxon>Bacteria</taxon>
        <taxon>Bacillati</taxon>
        <taxon>Actinomycetota</taxon>
        <taxon>Actinomycetes</taxon>
        <taxon>Mycobacteriales</taxon>
        <taxon>Nocardiaceae</taxon>
        <taxon>Rhodococcus</taxon>
    </lineage>
</organism>
<evidence type="ECO:0000313" key="1">
    <source>
        <dbReference type="EMBL" id="SDH52969.1"/>
    </source>
</evidence>
<proteinExistence type="predicted"/>
<evidence type="ECO:0008006" key="3">
    <source>
        <dbReference type="Google" id="ProtNLM"/>
    </source>
</evidence>
<dbReference type="Proteomes" id="UP000183263">
    <property type="component" value="Unassembled WGS sequence"/>
</dbReference>